<feature type="region of interest" description="Disordered" evidence="1">
    <location>
        <begin position="183"/>
        <end position="203"/>
    </location>
</feature>
<evidence type="ECO:0000256" key="1">
    <source>
        <dbReference type="SAM" id="MobiDB-lite"/>
    </source>
</evidence>
<sequence>MHMKKGIIGIIFMALFLLASGCDRGFQANYDEYMGDMSTIHELDEEFNEKINQIDLEALVEETSARDPEVDLDKLSSLNDMLSEEVEPLIEEMNTEMEQVEVVEEDLREIHETYKESLELKGKFVDELNGYVETYYKSALSNETLIELSQTFMENQEERDQVIEDLRKGEEGGETDELIKQINSNSEELDGKSEQLKQNEPRDDRTTYINEVILPLVDRHIRSLNQVNLETEIAMQVRSLTLEMYYGFEKYYQERTKAMEYNEQLQQLQLQNILPYKSTYSQLDDQYWKGLKEIEDGL</sequence>
<comment type="caution">
    <text evidence="2">The sequence shown here is derived from an EMBL/GenBank/DDBJ whole genome shotgun (WGS) entry which is preliminary data.</text>
</comment>
<gene>
    <name evidence="2" type="ORF">ACFFLE_00490</name>
</gene>
<dbReference type="RefSeq" id="WP_380569225.1">
    <property type="nucleotide sequence ID" value="NZ_JBHMAH010000001.1"/>
</dbReference>
<reference evidence="2 3" key="1">
    <citation type="submission" date="2024-09" db="EMBL/GenBank/DDBJ databases">
        <authorList>
            <person name="Sun Q."/>
            <person name="Mori K."/>
        </authorList>
    </citation>
    <scope>NUCLEOTIDE SEQUENCE [LARGE SCALE GENOMIC DNA]</scope>
    <source>
        <strain evidence="2 3">JCM 12822</strain>
    </source>
</reference>
<feature type="compositionally biased region" description="Basic and acidic residues" evidence="1">
    <location>
        <begin position="189"/>
        <end position="203"/>
    </location>
</feature>
<accession>A0ABV5Z0I0</accession>
<organism evidence="2 3">
    <name type="scientific">Salinicoccus siamensis</name>
    <dbReference type="NCBI Taxonomy" id="381830"/>
    <lineage>
        <taxon>Bacteria</taxon>
        <taxon>Bacillati</taxon>
        <taxon>Bacillota</taxon>
        <taxon>Bacilli</taxon>
        <taxon>Bacillales</taxon>
        <taxon>Staphylococcaceae</taxon>
        <taxon>Salinicoccus</taxon>
    </lineage>
</organism>
<proteinExistence type="predicted"/>
<name>A0ABV5Z0I0_9STAP</name>
<dbReference type="InterPro" id="IPR048013">
    <property type="entry name" value="EMYY_lipop"/>
</dbReference>
<keyword evidence="2" id="KW-0449">Lipoprotein</keyword>
<evidence type="ECO:0000313" key="3">
    <source>
        <dbReference type="Proteomes" id="UP001589740"/>
    </source>
</evidence>
<dbReference type="PROSITE" id="PS51257">
    <property type="entry name" value="PROKAR_LIPOPROTEIN"/>
    <property type="match status" value="1"/>
</dbReference>
<dbReference type="EMBL" id="JBHMAH010000001">
    <property type="protein sequence ID" value="MFB9859588.1"/>
    <property type="molecule type" value="Genomic_DNA"/>
</dbReference>
<keyword evidence="3" id="KW-1185">Reference proteome</keyword>
<protein>
    <submittedName>
        <fullName evidence="2">EMYY motif lipoprotein</fullName>
    </submittedName>
</protein>
<dbReference type="Proteomes" id="UP001589740">
    <property type="component" value="Unassembled WGS sequence"/>
</dbReference>
<dbReference type="NCBIfam" id="NF033194">
    <property type="entry name" value="lipo_EMYY"/>
    <property type="match status" value="1"/>
</dbReference>
<evidence type="ECO:0000313" key="2">
    <source>
        <dbReference type="EMBL" id="MFB9859588.1"/>
    </source>
</evidence>